<name>A0A9D4QG75_RHISA</name>
<reference evidence="1" key="2">
    <citation type="submission" date="2021-09" db="EMBL/GenBank/DDBJ databases">
        <authorList>
            <person name="Jia N."/>
            <person name="Wang J."/>
            <person name="Shi W."/>
            <person name="Du L."/>
            <person name="Sun Y."/>
            <person name="Zhan W."/>
            <person name="Jiang J."/>
            <person name="Wang Q."/>
            <person name="Zhang B."/>
            <person name="Ji P."/>
            <person name="Sakyi L.B."/>
            <person name="Cui X."/>
            <person name="Yuan T."/>
            <person name="Jiang B."/>
            <person name="Yang W."/>
            <person name="Lam T.T.-Y."/>
            <person name="Chang Q."/>
            <person name="Ding S."/>
            <person name="Wang X."/>
            <person name="Zhu J."/>
            <person name="Ruan X."/>
            <person name="Zhao L."/>
            <person name="Wei J."/>
            <person name="Que T."/>
            <person name="Du C."/>
            <person name="Cheng J."/>
            <person name="Dai P."/>
            <person name="Han X."/>
            <person name="Huang E."/>
            <person name="Gao Y."/>
            <person name="Liu J."/>
            <person name="Shao H."/>
            <person name="Ye R."/>
            <person name="Li L."/>
            <person name="Wei W."/>
            <person name="Wang X."/>
            <person name="Wang C."/>
            <person name="Huo Q."/>
            <person name="Li W."/>
            <person name="Guo W."/>
            <person name="Chen H."/>
            <person name="Chen S."/>
            <person name="Zhou L."/>
            <person name="Zhou L."/>
            <person name="Ni X."/>
            <person name="Tian J."/>
            <person name="Zhou Y."/>
            <person name="Sheng Y."/>
            <person name="Liu T."/>
            <person name="Pan Y."/>
            <person name="Xia L."/>
            <person name="Li J."/>
            <person name="Zhao F."/>
            <person name="Cao W."/>
        </authorList>
    </citation>
    <scope>NUCLEOTIDE SEQUENCE</scope>
    <source>
        <strain evidence="1">Rsan-2018</strain>
        <tissue evidence="1">Larvae</tissue>
    </source>
</reference>
<gene>
    <name evidence="1" type="ORF">HPB52_000958</name>
</gene>
<accession>A0A9D4QG75</accession>
<dbReference type="EMBL" id="JABSTV010001245">
    <property type="protein sequence ID" value="KAH7981712.1"/>
    <property type="molecule type" value="Genomic_DNA"/>
</dbReference>
<comment type="caution">
    <text evidence="1">The sequence shown here is derived from an EMBL/GenBank/DDBJ whole genome shotgun (WGS) entry which is preliminary data.</text>
</comment>
<evidence type="ECO:0000313" key="2">
    <source>
        <dbReference type="Proteomes" id="UP000821837"/>
    </source>
</evidence>
<proteinExistence type="predicted"/>
<dbReference type="Proteomes" id="UP000821837">
    <property type="component" value="Chromosome 1"/>
</dbReference>
<organism evidence="1 2">
    <name type="scientific">Rhipicephalus sanguineus</name>
    <name type="common">Brown dog tick</name>
    <name type="synonym">Ixodes sanguineus</name>
    <dbReference type="NCBI Taxonomy" id="34632"/>
    <lineage>
        <taxon>Eukaryota</taxon>
        <taxon>Metazoa</taxon>
        <taxon>Ecdysozoa</taxon>
        <taxon>Arthropoda</taxon>
        <taxon>Chelicerata</taxon>
        <taxon>Arachnida</taxon>
        <taxon>Acari</taxon>
        <taxon>Parasitiformes</taxon>
        <taxon>Ixodida</taxon>
        <taxon>Ixodoidea</taxon>
        <taxon>Ixodidae</taxon>
        <taxon>Rhipicephalinae</taxon>
        <taxon>Rhipicephalus</taxon>
        <taxon>Rhipicephalus</taxon>
    </lineage>
</organism>
<keyword evidence="2" id="KW-1185">Reference proteome</keyword>
<evidence type="ECO:0000313" key="1">
    <source>
        <dbReference type="EMBL" id="KAH7981712.1"/>
    </source>
</evidence>
<sequence>MAKTLHTRHQSNKAVTYVDAVEMPNRPAISLAVVNHEGRLMSGGSIKTAISESTRTPEQWEGTLSDGTPEVCRVLNQRARAIAEVVIGPMRRFSVMRPPTIVLEHSFTEPKAIHQPEMRVPERRVGGRRHATAW</sequence>
<protein>
    <submittedName>
        <fullName evidence="1">Uncharacterized protein</fullName>
    </submittedName>
</protein>
<dbReference type="AlphaFoldDB" id="A0A9D4QG75"/>
<reference evidence="1" key="1">
    <citation type="journal article" date="2020" name="Cell">
        <title>Large-Scale Comparative Analyses of Tick Genomes Elucidate Their Genetic Diversity and Vector Capacities.</title>
        <authorList>
            <consortium name="Tick Genome and Microbiome Consortium (TIGMIC)"/>
            <person name="Jia N."/>
            <person name="Wang J."/>
            <person name="Shi W."/>
            <person name="Du L."/>
            <person name="Sun Y."/>
            <person name="Zhan W."/>
            <person name="Jiang J.F."/>
            <person name="Wang Q."/>
            <person name="Zhang B."/>
            <person name="Ji P."/>
            <person name="Bell-Sakyi L."/>
            <person name="Cui X.M."/>
            <person name="Yuan T.T."/>
            <person name="Jiang B.G."/>
            <person name="Yang W.F."/>
            <person name="Lam T.T."/>
            <person name="Chang Q.C."/>
            <person name="Ding S.J."/>
            <person name="Wang X.J."/>
            <person name="Zhu J.G."/>
            <person name="Ruan X.D."/>
            <person name="Zhao L."/>
            <person name="Wei J.T."/>
            <person name="Ye R.Z."/>
            <person name="Que T.C."/>
            <person name="Du C.H."/>
            <person name="Zhou Y.H."/>
            <person name="Cheng J.X."/>
            <person name="Dai P.F."/>
            <person name="Guo W.B."/>
            <person name="Han X.H."/>
            <person name="Huang E.J."/>
            <person name="Li L.F."/>
            <person name="Wei W."/>
            <person name="Gao Y.C."/>
            <person name="Liu J.Z."/>
            <person name="Shao H.Z."/>
            <person name="Wang X."/>
            <person name="Wang C.C."/>
            <person name="Yang T.C."/>
            <person name="Huo Q.B."/>
            <person name="Li W."/>
            <person name="Chen H.Y."/>
            <person name="Chen S.E."/>
            <person name="Zhou L.G."/>
            <person name="Ni X.B."/>
            <person name="Tian J.H."/>
            <person name="Sheng Y."/>
            <person name="Liu T."/>
            <person name="Pan Y.S."/>
            <person name="Xia L.Y."/>
            <person name="Li J."/>
            <person name="Zhao F."/>
            <person name="Cao W.C."/>
        </authorList>
    </citation>
    <scope>NUCLEOTIDE SEQUENCE</scope>
    <source>
        <strain evidence="1">Rsan-2018</strain>
    </source>
</reference>